<dbReference type="Gene3D" id="1.10.10.1320">
    <property type="entry name" value="Anti-sigma factor, zinc-finger domain"/>
    <property type="match status" value="1"/>
</dbReference>
<dbReference type="PANTHER" id="PTHR37461">
    <property type="entry name" value="ANTI-SIGMA-K FACTOR RSKA"/>
    <property type="match status" value="1"/>
</dbReference>
<evidence type="ECO:0000256" key="5">
    <source>
        <dbReference type="SAM" id="Phobius"/>
    </source>
</evidence>
<evidence type="ECO:0000256" key="2">
    <source>
        <dbReference type="ARBA" id="ARBA00022692"/>
    </source>
</evidence>
<keyword evidence="8" id="KW-1185">Reference proteome</keyword>
<name>A0ABV6RXN2_9GAMM</name>
<reference evidence="7 8" key="1">
    <citation type="submission" date="2024-09" db="EMBL/GenBank/DDBJ databases">
        <authorList>
            <person name="Sun Q."/>
            <person name="Mori K."/>
        </authorList>
    </citation>
    <scope>NUCLEOTIDE SEQUENCE [LARGE SCALE GENOMIC DNA]</scope>
    <source>
        <strain evidence="7 8">KCTC 23076</strain>
    </source>
</reference>
<comment type="caution">
    <text evidence="7">The sequence shown here is derived from an EMBL/GenBank/DDBJ whole genome shotgun (WGS) entry which is preliminary data.</text>
</comment>
<dbReference type="RefSeq" id="WP_386674909.1">
    <property type="nucleotide sequence ID" value="NZ_JBHLTG010000009.1"/>
</dbReference>
<feature type="domain" description="Putative zinc-finger" evidence="6">
    <location>
        <begin position="23"/>
        <end position="48"/>
    </location>
</feature>
<accession>A0ABV6RXN2</accession>
<dbReference type="PANTHER" id="PTHR37461:SF1">
    <property type="entry name" value="ANTI-SIGMA-K FACTOR RSKA"/>
    <property type="match status" value="1"/>
</dbReference>
<organism evidence="7 8">
    <name type="scientific">Lysobacter korlensis</name>
    <dbReference type="NCBI Taxonomy" id="553636"/>
    <lineage>
        <taxon>Bacteria</taxon>
        <taxon>Pseudomonadati</taxon>
        <taxon>Pseudomonadota</taxon>
        <taxon>Gammaproteobacteria</taxon>
        <taxon>Lysobacterales</taxon>
        <taxon>Lysobacteraceae</taxon>
        <taxon>Lysobacter</taxon>
    </lineage>
</organism>
<keyword evidence="3 5" id="KW-1133">Transmembrane helix</keyword>
<keyword evidence="2 5" id="KW-0812">Transmembrane</keyword>
<comment type="subcellular location">
    <subcellularLocation>
        <location evidence="1">Membrane</location>
        <topology evidence="1">Single-pass membrane protein</topology>
    </subcellularLocation>
</comment>
<evidence type="ECO:0000256" key="4">
    <source>
        <dbReference type="ARBA" id="ARBA00023136"/>
    </source>
</evidence>
<evidence type="ECO:0000313" key="8">
    <source>
        <dbReference type="Proteomes" id="UP001589896"/>
    </source>
</evidence>
<protein>
    <submittedName>
        <fullName evidence="7">Zf-HC2 domain-containing protein</fullName>
    </submittedName>
</protein>
<dbReference type="InterPro" id="IPR051474">
    <property type="entry name" value="Anti-sigma-K/W_factor"/>
</dbReference>
<dbReference type="Proteomes" id="UP001589896">
    <property type="component" value="Unassembled WGS sequence"/>
</dbReference>
<evidence type="ECO:0000313" key="7">
    <source>
        <dbReference type="EMBL" id="MFC0681738.1"/>
    </source>
</evidence>
<feature type="transmembrane region" description="Helical" evidence="5">
    <location>
        <begin position="105"/>
        <end position="127"/>
    </location>
</feature>
<evidence type="ECO:0000259" key="6">
    <source>
        <dbReference type="Pfam" id="PF13490"/>
    </source>
</evidence>
<dbReference type="EMBL" id="JBHLTG010000009">
    <property type="protein sequence ID" value="MFC0681738.1"/>
    <property type="molecule type" value="Genomic_DNA"/>
</dbReference>
<evidence type="ECO:0000256" key="1">
    <source>
        <dbReference type="ARBA" id="ARBA00004167"/>
    </source>
</evidence>
<keyword evidence="4 5" id="KW-0472">Membrane</keyword>
<sequence>MSAGPRNTGPAADHAAYAEWDAAYVLGALSPAERREFEQHLRGCAECAAGVAALAGMPGLLSRVPREDGLALLDSPVPSEEVPASLLPRLELAARRDRRRRRAGTWVLAAAAAAAGVIGTLAVPQLIDRPAETVTAELDPVIDIPLTATVELTPTDAGTHLDMICSYPYGGGDGRERSYDLFVIDAAGEARRVSTWTSRAGHTVEVSATIDTPTDDIETVEVRSSVDGDVLLTASLE</sequence>
<gene>
    <name evidence="7" type="ORF">ACFFGH_28235</name>
</gene>
<dbReference type="InterPro" id="IPR041916">
    <property type="entry name" value="Anti_sigma_zinc_sf"/>
</dbReference>
<dbReference type="InterPro" id="IPR027383">
    <property type="entry name" value="Znf_put"/>
</dbReference>
<evidence type="ECO:0000256" key="3">
    <source>
        <dbReference type="ARBA" id="ARBA00022989"/>
    </source>
</evidence>
<dbReference type="Pfam" id="PF13490">
    <property type="entry name" value="zf-HC2"/>
    <property type="match status" value="1"/>
</dbReference>
<proteinExistence type="predicted"/>